<gene>
    <name evidence="2" type="ORF">GCM10023321_26320</name>
</gene>
<feature type="region of interest" description="Disordered" evidence="1">
    <location>
        <begin position="77"/>
        <end position="119"/>
    </location>
</feature>
<evidence type="ECO:0000313" key="2">
    <source>
        <dbReference type="EMBL" id="GAA5154467.1"/>
    </source>
</evidence>
<evidence type="ECO:0008006" key="4">
    <source>
        <dbReference type="Google" id="ProtNLM"/>
    </source>
</evidence>
<dbReference type="Proteomes" id="UP001428817">
    <property type="component" value="Unassembled WGS sequence"/>
</dbReference>
<dbReference type="RefSeq" id="WP_185061578.1">
    <property type="nucleotide sequence ID" value="NZ_BAABJP010000008.1"/>
</dbReference>
<feature type="region of interest" description="Disordered" evidence="1">
    <location>
        <begin position="26"/>
        <end position="46"/>
    </location>
</feature>
<dbReference type="InterPro" id="IPR026496">
    <property type="entry name" value="GRASP_targ"/>
</dbReference>
<reference evidence="3" key="1">
    <citation type="journal article" date="2019" name="Int. J. Syst. Evol. Microbiol.">
        <title>The Global Catalogue of Microorganisms (GCM) 10K type strain sequencing project: providing services to taxonomists for standard genome sequencing and annotation.</title>
        <authorList>
            <consortium name="The Broad Institute Genomics Platform"/>
            <consortium name="The Broad Institute Genome Sequencing Center for Infectious Disease"/>
            <person name="Wu L."/>
            <person name="Ma J."/>
        </authorList>
    </citation>
    <scope>NUCLEOTIDE SEQUENCE [LARGE SCALE GENOMIC DNA]</scope>
    <source>
        <strain evidence="3">JCM 18303</strain>
    </source>
</reference>
<accession>A0ABP9Q5S3</accession>
<keyword evidence="3" id="KW-1185">Reference proteome</keyword>
<comment type="caution">
    <text evidence="2">The sequence shown here is derived from an EMBL/GenBank/DDBJ whole genome shotgun (WGS) entry which is preliminary data.</text>
</comment>
<name>A0ABP9Q5S3_9PSEU</name>
<evidence type="ECO:0000313" key="3">
    <source>
        <dbReference type="Proteomes" id="UP001428817"/>
    </source>
</evidence>
<sequence>MPLLTTNPTPTEFAHGPIASHSAQFGLARPTDIQAGNAAPSPVGVRPWNLRGAQPLGRAAGVTSWRYDHDRQIAVTPEGFPVTADGEASADSVSTLDGDEGPSEDWKYDFHPDSPSSPV</sequence>
<evidence type="ECO:0000256" key="1">
    <source>
        <dbReference type="SAM" id="MobiDB-lite"/>
    </source>
</evidence>
<protein>
    <recommendedName>
        <fullName evidence="4">ATP-grasp target RiPP</fullName>
    </recommendedName>
</protein>
<proteinExistence type="predicted"/>
<dbReference type="EMBL" id="BAABJP010000008">
    <property type="protein sequence ID" value="GAA5154467.1"/>
    <property type="molecule type" value="Genomic_DNA"/>
</dbReference>
<organism evidence="2 3">
    <name type="scientific">Pseudonocardia eucalypti</name>
    <dbReference type="NCBI Taxonomy" id="648755"/>
    <lineage>
        <taxon>Bacteria</taxon>
        <taxon>Bacillati</taxon>
        <taxon>Actinomycetota</taxon>
        <taxon>Actinomycetes</taxon>
        <taxon>Pseudonocardiales</taxon>
        <taxon>Pseudonocardiaceae</taxon>
        <taxon>Pseudonocardia</taxon>
    </lineage>
</organism>
<dbReference type="NCBIfam" id="TIGR04186">
    <property type="entry name" value="GRASP_targ"/>
    <property type="match status" value="1"/>
</dbReference>